<sequence>MRRPGSATTPWIRVGYWRINKCIQQCSGVTNRQPGAGACSMNLYQRINGADWCNIFVVGDLHGCYTLLMNELDKVSFDPARDLLISVGDLVDRGAENVECLDLITMPWFRAVRGNHEQMMLDALVNGGSFGHWMSNGGGWWHQLDSEQDVQLKYLLPKITNLPMIIELVTGNKKVVICHADYPHNEYAFDKPVPEEMVIWNRERVSDAQDGIVSEITGADLFIFGHTPAHHPLVYANQMYIDTGAVFCGNLTLTKVQEG</sequence>
<dbReference type="AlphaFoldDB" id="A0A0H2Z274"/>
<evidence type="ECO:0000259" key="1">
    <source>
        <dbReference type="PROSITE" id="PS00125"/>
    </source>
</evidence>
<reference evidence="2 3" key="1">
    <citation type="journal article" date="2007" name="J. Bacteriol.">
        <title>The genome sequence of avian pathogenic Escherichia coli strain O1:K1:H7 shares strong similarities with human extraintestinal pathogenic E. coli genomes.</title>
        <authorList>
            <person name="Johnson T.J."/>
            <person name="Kariyawasam S."/>
            <person name="Wannemuehler Y."/>
            <person name="Mangiamele P."/>
            <person name="Johnson S.J."/>
            <person name="Doetkott C."/>
            <person name="Skyberg J.A."/>
            <person name="Lynne A.M."/>
            <person name="Johnson J.R."/>
            <person name="Nolan L.K."/>
        </authorList>
    </citation>
    <scope>NUCLEOTIDE SEQUENCE [LARGE SCALE GENOMIC DNA]</scope>
    <source>
        <strain evidence="2">APEC O1</strain>
    </source>
</reference>
<accession>A0A0H2Z274</accession>
<dbReference type="InterPro" id="IPR050126">
    <property type="entry name" value="Ap4A_hydrolase"/>
</dbReference>
<organism evidence="2 3">
    <name type="scientific">Escherichia coli O1:K1 / APEC</name>
    <dbReference type="NCBI Taxonomy" id="405955"/>
    <lineage>
        <taxon>Bacteria</taxon>
        <taxon>Pseudomonadati</taxon>
        <taxon>Pseudomonadota</taxon>
        <taxon>Gammaproteobacteria</taxon>
        <taxon>Enterobacterales</taxon>
        <taxon>Enterobacteriaceae</taxon>
        <taxon>Escherichia</taxon>
    </lineage>
</organism>
<protein>
    <recommendedName>
        <fullName evidence="1">Serine/threonine specific protein phosphatases domain-containing protein</fullName>
    </recommendedName>
</protein>
<dbReference type="GO" id="GO:0110154">
    <property type="term" value="P:RNA decapping"/>
    <property type="evidence" value="ECO:0007669"/>
    <property type="project" value="TreeGrafter"/>
</dbReference>
<dbReference type="InterPro" id="IPR004843">
    <property type="entry name" value="Calcineurin-like_PHP"/>
</dbReference>
<dbReference type="GO" id="GO:0016791">
    <property type="term" value="F:phosphatase activity"/>
    <property type="evidence" value="ECO:0007669"/>
    <property type="project" value="TreeGrafter"/>
</dbReference>
<dbReference type="InterPro" id="IPR006186">
    <property type="entry name" value="Ser/Thr-sp_prot-phosphatase"/>
</dbReference>
<dbReference type="HOGENOM" id="CLU_023125_1_1_6"/>
<dbReference type="EMBL" id="CP000468">
    <property type="protein sequence ID" value="ABJ01931.1"/>
    <property type="molecule type" value="Genomic_DNA"/>
</dbReference>
<dbReference type="Gene3D" id="3.60.21.10">
    <property type="match status" value="1"/>
</dbReference>
<name>A0A0H2Z274_ECOK1</name>
<keyword evidence="3" id="KW-1185">Reference proteome</keyword>
<dbReference type="Proteomes" id="UP000008216">
    <property type="component" value="Chromosome"/>
</dbReference>
<dbReference type="PANTHER" id="PTHR42850">
    <property type="entry name" value="METALLOPHOSPHOESTERASE"/>
    <property type="match status" value="1"/>
</dbReference>
<dbReference type="GO" id="GO:0008803">
    <property type="term" value="F:bis(5'-nucleosyl)-tetraphosphatase (symmetrical) activity"/>
    <property type="evidence" value="ECO:0007669"/>
    <property type="project" value="TreeGrafter"/>
</dbReference>
<feature type="domain" description="Serine/threonine specific protein phosphatases" evidence="1">
    <location>
        <begin position="112"/>
        <end position="117"/>
    </location>
</feature>
<evidence type="ECO:0000313" key="3">
    <source>
        <dbReference type="Proteomes" id="UP000008216"/>
    </source>
</evidence>
<dbReference type="InterPro" id="IPR029052">
    <property type="entry name" value="Metallo-depent_PP-like"/>
</dbReference>
<dbReference type="SUPFAM" id="SSF56300">
    <property type="entry name" value="Metallo-dependent phosphatases"/>
    <property type="match status" value="1"/>
</dbReference>
<proteinExistence type="predicted"/>
<dbReference type="KEGG" id="ecv:APECO1_4021"/>
<evidence type="ECO:0000313" key="2">
    <source>
        <dbReference type="EMBL" id="ABJ01931.1"/>
    </source>
</evidence>
<dbReference type="PROSITE" id="PS00125">
    <property type="entry name" value="SER_THR_PHOSPHATASE"/>
    <property type="match status" value="1"/>
</dbReference>
<dbReference type="GO" id="GO:0005737">
    <property type="term" value="C:cytoplasm"/>
    <property type="evidence" value="ECO:0007669"/>
    <property type="project" value="TreeGrafter"/>
</dbReference>
<gene>
    <name evidence="2" type="ORF">APECO1_4021</name>
</gene>
<dbReference type="Pfam" id="PF00149">
    <property type="entry name" value="Metallophos"/>
    <property type="match status" value="1"/>
</dbReference>
<dbReference type="CDD" id="cd07424">
    <property type="entry name" value="MPP_PrpA_PrpB"/>
    <property type="match status" value="1"/>
</dbReference>
<dbReference type="PANTHER" id="PTHR42850:SF8">
    <property type="entry name" value="SERINE_THREONINE-PROTEIN PHOSPHATASE 2"/>
    <property type="match status" value="1"/>
</dbReference>